<reference evidence="1 2" key="1">
    <citation type="submission" date="2018-05" db="EMBL/GenBank/DDBJ databases">
        <title>Genomic Encyclopedia of Type Strains, Phase IV (KMG-IV): sequencing the most valuable type-strain genomes for metagenomic binning, comparative biology and taxonomic classification.</title>
        <authorList>
            <person name="Goeker M."/>
        </authorList>
    </citation>
    <scope>NUCLEOTIDE SEQUENCE [LARGE SCALE GENOMIC DNA]</scope>
    <source>
        <strain evidence="1 2">DSM 28556</strain>
    </source>
</reference>
<evidence type="ECO:0000313" key="2">
    <source>
        <dbReference type="Proteomes" id="UP000247978"/>
    </source>
</evidence>
<protein>
    <submittedName>
        <fullName evidence="1">YlqD protein</fullName>
    </submittedName>
</protein>
<dbReference type="InterPro" id="IPR021297">
    <property type="entry name" value="YlqD"/>
</dbReference>
<accession>A0A2V3W2L6</accession>
<gene>
    <name evidence="1" type="ORF">DFR56_10388</name>
</gene>
<dbReference type="EMBL" id="QJJQ01000003">
    <property type="protein sequence ID" value="PXW88583.1"/>
    <property type="molecule type" value="Genomic_DNA"/>
</dbReference>
<dbReference type="Gene3D" id="6.10.140.1110">
    <property type="match status" value="1"/>
</dbReference>
<name>A0A2V3W2L6_9BACI</name>
<sequence>MQIMKRVLIKQVITEKSKEVLREQFARDKIQLERECQQLLFEQRKLKNKLGPSKTEITERFQQEIKHRKDKIMVIDFKMEQLELLEIGSEIIEKEVDGLVDVKVGMRWDEIVGKKSIVIEDDIVIRIDHE</sequence>
<dbReference type="RefSeq" id="WP_110394424.1">
    <property type="nucleotide sequence ID" value="NZ_JADIJL010000015.1"/>
</dbReference>
<dbReference type="Proteomes" id="UP000247978">
    <property type="component" value="Unassembled WGS sequence"/>
</dbReference>
<proteinExistence type="predicted"/>
<organism evidence="1 2">
    <name type="scientific">Pseudogracilibacillus auburnensis</name>
    <dbReference type="NCBI Taxonomy" id="1494959"/>
    <lineage>
        <taxon>Bacteria</taxon>
        <taxon>Bacillati</taxon>
        <taxon>Bacillota</taxon>
        <taxon>Bacilli</taxon>
        <taxon>Bacillales</taxon>
        <taxon>Bacillaceae</taxon>
        <taxon>Pseudogracilibacillus</taxon>
    </lineage>
</organism>
<dbReference type="OrthoDB" id="2375961at2"/>
<evidence type="ECO:0000313" key="1">
    <source>
        <dbReference type="EMBL" id="PXW88583.1"/>
    </source>
</evidence>
<keyword evidence="2" id="KW-1185">Reference proteome</keyword>
<dbReference type="AlphaFoldDB" id="A0A2V3W2L6"/>
<comment type="caution">
    <text evidence="1">The sequence shown here is derived from an EMBL/GenBank/DDBJ whole genome shotgun (WGS) entry which is preliminary data.</text>
</comment>
<dbReference type="Pfam" id="PF11068">
    <property type="entry name" value="YlqD"/>
    <property type="match status" value="1"/>
</dbReference>